<reference evidence="1" key="1">
    <citation type="submission" date="2016-06" db="EMBL/GenBank/DDBJ databases">
        <authorList>
            <person name="Cuomo C."/>
            <person name="Litvintseva A."/>
            <person name="Heitman J."/>
            <person name="Chen Y."/>
            <person name="Sun S."/>
            <person name="Springer D."/>
            <person name="Dromer F."/>
            <person name="Young S."/>
            <person name="Zeng Q."/>
            <person name="Chapman S."/>
            <person name="Gujja S."/>
            <person name="Saif S."/>
            <person name="Birren B."/>
        </authorList>
    </citation>
    <scope>NUCLEOTIDE SEQUENCE</scope>
    <source>
        <strain evidence="1">CBS 7841</strain>
    </source>
</reference>
<protein>
    <submittedName>
        <fullName evidence="1">Uncharacterized protein</fullName>
    </submittedName>
</protein>
<dbReference type="InterPro" id="IPR036249">
    <property type="entry name" value="Thioredoxin-like_sf"/>
</dbReference>
<reference evidence="1" key="3">
    <citation type="submission" date="2024-01" db="EMBL/GenBank/DDBJ databases">
        <authorList>
            <person name="Coelho M.A."/>
            <person name="David-Palma M."/>
            <person name="Shea T."/>
            <person name="Sun S."/>
            <person name="Cuomo C.A."/>
            <person name="Heitman J."/>
        </authorList>
    </citation>
    <scope>NUCLEOTIDE SEQUENCE</scope>
    <source>
        <strain evidence="1">CBS 7841</strain>
    </source>
</reference>
<name>A0A1E3I406_9TREE</name>
<proteinExistence type="predicted"/>
<evidence type="ECO:0000313" key="1">
    <source>
        <dbReference type="EMBL" id="WVN88171.1"/>
    </source>
</evidence>
<sequence>MVKAIESYNEWKSLIGGSQVVVSLSEFEKQFPQLKFANVDVENQEEIAQEAKVEVIPMLVAYKDGRATRTLQMIYPNELVQFFLNLQ</sequence>
<dbReference type="Gene3D" id="3.40.30.10">
    <property type="entry name" value="Glutaredoxin"/>
    <property type="match status" value="1"/>
</dbReference>
<dbReference type="OrthoDB" id="2121326at2759"/>
<dbReference type="Proteomes" id="UP000094043">
    <property type="component" value="Chromosome 4"/>
</dbReference>
<dbReference type="SUPFAM" id="SSF52833">
    <property type="entry name" value="Thioredoxin-like"/>
    <property type="match status" value="1"/>
</dbReference>
<reference evidence="1" key="2">
    <citation type="journal article" date="2022" name="Elife">
        <title>Obligate sexual reproduction of a homothallic fungus closely related to the Cryptococcus pathogenic species complex.</title>
        <authorList>
            <person name="Passer A.R."/>
            <person name="Clancey S.A."/>
            <person name="Shea T."/>
            <person name="David-Palma M."/>
            <person name="Averette A.F."/>
            <person name="Boekhout T."/>
            <person name="Porcel B.M."/>
            <person name="Nowrousian M."/>
            <person name="Cuomo C.A."/>
            <person name="Sun S."/>
            <person name="Heitman J."/>
            <person name="Coelho M.A."/>
        </authorList>
    </citation>
    <scope>NUCLEOTIDE SEQUENCE</scope>
    <source>
        <strain evidence="1">CBS 7841</strain>
    </source>
</reference>
<dbReference type="EMBL" id="CP143787">
    <property type="protein sequence ID" value="WVN88171.1"/>
    <property type="molecule type" value="Genomic_DNA"/>
</dbReference>
<organism evidence="1 2">
    <name type="scientific">Cryptococcus depauperatus CBS 7841</name>
    <dbReference type="NCBI Taxonomy" id="1295531"/>
    <lineage>
        <taxon>Eukaryota</taxon>
        <taxon>Fungi</taxon>
        <taxon>Dikarya</taxon>
        <taxon>Basidiomycota</taxon>
        <taxon>Agaricomycotina</taxon>
        <taxon>Tremellomycetes</taxon>
        <taxon>Tremellales</taxon>
        <taxon>Cryptococcaceae</taxon>
        <taxon>Cryptococcus</taxon>
    </lineage>
</organism>
<gene>
    <name evidence="1" type="ORF">L203_103372</name>
</gene>
<dbReference type="VEuPathDB" id="FungiDB:L203_05405"/>
<dbReference type="Pfam" id="PF00085">
    <property type="entry name" value="Thioredoxin"/>
    <property type="match status" value="1"/>
</dbReference>
<keyword evidence="2" id="KW-1185">Reference proteome</keyword>
<dbReference type="RefSeq" id="XP_066068871.1">
    <property type="nucleotide sequence ID" value="XM_066212774.1"/>
</dbReference>
<dbReference type="CDD" id="cd02947">
    <property type="entry name" value="TRX_family"/>
    <property type="match status" value="1"/>
</dbReference>
<dbReference type="GeneID" id="91087583"/>
<dbReference type="InterPro" id="IPR013766">
    <property type="entry name" value="Thioredoxin_domain"/>
</dbReference>
<dbReference type="AlphaFoldDB" id="A0A1E3I406"/>
<evidence type="ECO:0000313" key="2">
    <source>
        <dbReference type="Proteomes" id="UP000094043"/>
    </source>
</evidence>
<accession>A0A1E3I406</accession>
<dbReference type="KEGG" id="cdep:91087583"/>